<proteinExistence type="predicted"/>
<dbReference type="InterPro" id="IPR001810">
    <property type="entry name" value="F-box_dom"/>
</dbReference>
<keyword evidence="3" id="KW-1185">Reference proteome</keyword>
<reference evidence="2 3" key="1">
    <citation type="submission" date="2014-04" db="EMBL/GenBank/DDBJ databases">
        <authorList>
            <consortium name="DOE Joint Genome Institute"/>
            <person name="Kuo A."/>
            <person name="Zuccaro A."/>
            <person name="Kohler A."/>
            <person name="Nagy L.G."/>
            <person name="Floudas D."/>
            <person name="Copeland A."/>
            <person name="Barry K.W."/>
            <person name="Cichocki N."/>
            <person name="Veneault-Fourrey C."/>
            <person name="LaButti K."/>
            <person name="Lindquist E.A."/>
            <person name="Lipzen A."/>
            <person name="Lundell T."/>
            <person name="Morin E."/>
            <person name="Murat C."/>
            <person name="Sun H."/>
            <person name="Tunlid A."/>
            <person name="Henrissat B."/>
            <person name="Grigoriev I.V."/>
            <person name="Hibbett D.S."/>
            <person name="Martin F."/>
            <person name="Nordberg H.P."/>
            <person name="Cantor M.N."/>
            <person name="Hua S.X."/>
        </authorList>
    </citation>
    <scope>NUCLEOTIDE SEQUENCE [LARGE SCALE GENOMIC DNA]</scope>
    <source>
        <strain evidence="2 3">MAFF 305830</strain>
    </source>
</reference>
<gene>
    <name evidence="2" type="ORF">M408DRAFT_304310</name>
</gene>
<dbReference type="Proteomes" id="UP000054097">
    <property type="component" value="Unassembled WGS sequence"/>
</dbReference>
<dbReference type="AlphaFoldDB" id="A0A0C3AQK3"/>
<sequence>MNSSQVSKTRVLSNWRPFTLPSYSASPSCASSFTSLLGTFLVVTIPVTIDALPFELLQKIFGLLEKEDILKLRLVAPRSLLPPLNSLLFENLIVDISCTDVLPQWAKEKADRMVIKRIHEVAVSRISDHVRVLTFRLTRSYSLPGYYEKLGVQTYLGNHATPKPSLSKRISSIFGPKTNDSTVKASSVPSSKGPWRHVDYMATLASALQALLRATYLVKTIRVIQADSPQSIGIRVVQTDSQQSTGRRVDAPMYARVLVSFFTAFRSVNISEKVGLELLNCPFSHLEEAGLTLDKQAMSTVASKFSHLTLKPRFLEPEVIKPWRKRLLDNPYSGPPPSAVYGFGEDLLQALCQSPSHFESLRIEFKVRDGTILQACIEGNRDWSNLCHLELQHFLADIDTFAEFTTGVIAQLKTLILENGMLYSKTSTGWRYILEMWLAVKKSQPTQWSAKNIVLRMLLDKDQLSYVSEAEWQSVIHKLVLRLKA</sequence>
<organism evidence="2 3">
    <name type="scientific">Serendipita vermifera MAFF 305830</name>
    <dbReference type="NCBI Taxonomy" id="933852"/>
    <lineage>
        <taxon>Eukaryota</taxon>
        <taxon>Fungi</taxon>
        <taxon>Dikarya</taxon>
        <taxon>Basidiomycota</taxon>
        <taxon>Agaricomycotina</taxon>
        <taxon>Agaricomycetes</taxon>
        <taxon>Sebacinales</taxon>
        <taxon>Serendipitaceae</taxon>
        <taxon>Serendipita</taxon>
    </lineage>
</organism>
<dbReference type="PROSITE" id="PS50181">
    <property type="entry name" value="FBOX"/>
    <property type="match status" value="1"/>
</dbReference>
<reference evidence="3" key="2">
    <citation type="submission" date="2015-01" db="EMBL/GenBank/DDBJ databases">
        <title>Evolutionary Origins and Diversification of the Mycorrhizal Mutualists.</title>
        <authorList>
            <consortium name="DOE Joint Genome Institute"/>
            <consortium name="Mycorrhizal Genomics Consortium"/>
            <person name="Kohler A."/>
            <person name="Kuo A."/>
            <person name="Nagy L.G."/>
            <person name="Floudas D."/>
            <person name="Copeland A."/>
            <person name="Barry K.W."/>
            <person name="Cichocki N."/>
            <person name="Veneault-Fourrey C."/>
            <person name="LaButti K."/>
            <person name="Lindquist E.A."/>
            <person name="Lipzen A."/>
            <person name="Lundell T."/>
            <person name="Morin E."/>
            <person name="Murat C."/>
            <person name="Riley R."/>
            <person name="Ohm R."/>
            <person name="Sun H."/>
            <person name="Tunlid A."/>
            <person name="Henrissat B."/>
            <person name="Grigoriev I.V."/>
            <person name="Hibbett D.S."/>
            <person name="Martin F."/>
        </authorList>
    </citation>
    <scope>NUCLEOTIDE SEQUENCE [LARGE SCALE GENOMIC DNA]</scope>
    <source>
        <strain evidence="3">MAFF 305830</strain>
    </source>
</reference>
<accession>A0A0C3AQK3</accession>
<evidence type="ECO:0000313" key="3">
    <source>
        <dbReference type="Proteomes" id="UP000054097"/>
    </source>
</evidence>
<feature type="domain" description="F-box" evidence="1">
    <location>
        <begin position="46"/>
        <end position="92"/>
    </location>
</feature>
<protein>
    <recommendedName>
        <fullName evidence="1">F-box domain-containing protein</fullName>
    </recommendedName>
</protein>
<name>A0A0C3AQK3_SERVB</name>
<evidence type="ECO:0000259" key="1">
    <source>
        <dbReference type="PROSITE" id="PS50181"/>
    </source>
</evidence>
<dbReference type="EMBL" id="KN824380">
    <property type="protein sequence ID" value="KIM21531.1"/>
    <property type="molecule type" value="Genomic_DNA"/>
</dbReference>
<dbReference type="HOGENOM" id="CLU_562790_0_0_1"/>
<evidence type="ECO:0000313" key="2">
    <source>
        <dbReference type="EMBL" id="KIM21531.1"/>
    </source>
</evidence>
<dbReference type="OrthoDB" id="3224021at2759"/>